<dbReference type="InterPro" id="IPR039773">
    <property type="entry name" value="BAG_chaperone_regulator"/>
</dbReference>
<proteinExistence type="predicted"/>
<keyword evidence="1" id="KW-0143">Chaperone</keyword>
<dbReference type="PANTHER" id="PTHR12329">
    <property type="entry name" value="BCL2-ASSOCIATED ATHANOGENE"/>
    <property type="match status" value="1"/>
</dbReference>
<feature type="domain" description="BAG" evidence="3">
    <location>
        <begin position="74"/>
        <end position="130"/>
    </location>
</feature>
<evidence type="ECO:0000313" key="4">
    <source>
        <dbReference type="EMBL" id="RXH95461.1"/>
    </source>
</evidence>
<feature type="region of interest" description="Disordered" evidence="2">
    <location>
        <begin position="1"/>
        <end position="25"/>
    </location>
</feature>
<dbReference type="GO" id="GO:0051087">
    <property type="term" value="F:protein-folding chaperone binding"/>
    <property type="evidence" value="ECO:0007669"/>
    <property type="project" value="InterPro"/>
</dbReference>
<feature type="compositionally biased region" description="Basic and acidic residues" evidence="2">
    <location>
        <begin position="1"/>
        <end position="11"/>
    </location>
</feature>
<comment type="caution">
    <text evidence="4">The sequence shown here is derived from an EMBL/GenBank/DDBJ whole genome shotgun (WGS) entry which is preliminary data.</text>
</comment>
<gene>
    <name evidence="4" type="ORF">DVH24_007961</name>
</gene>
<evidence type="ECO:0000256" key="1">
    <source>
        <dbReference type="ARBA" id="ARBA00023186"/>
    </source>
</evidence>
<accession>A0A498JQC5</accession>
<evidence type="ECO:0000256" key="2">
    <source>
        <dbReference type="SAM" id="MobiDB-lite"/>
    </source>
</evidence>
<dbReference type="SUPFAM" id="SSF63491">
    <property type="entry name" value="BAG domain"/>
    <property type="match status" value="1"/>
</dbReference>
<sequence>MLSSESKRSVDDGSGGPDSVDLEIKPGGMLVQKRTDEMNPSSISIHTIKVRVKGIEENVGRANEVAPSGSEADIQKEREGLQKVTALETTDSTGGKVSTMDVENLTELMMMKLIKLDGIVGTGHLKLQRRV</sequence>
<dbReference type="Proteomes" id="UP000290289">
    <property type="component" value="Chromosome 6"/>
</dbReference>
<dbReference type="InterPro" id="IPR003103">
    <property type="entry name" value="BAG_domain"/>
</dbReference>
<dbReference type="AlphaFoldDB" id="A0A498JQC5"/>
<dbReference type="GO" id="GO:0050821">
    <property type="term" value="P:protein stabilization"/>
    <property type="evidence" value="ECO:0007669"/>
    <property type="project" value="TreeGrafter"/>
</dbReference>
<evidence type="ECO:0000259" key="3">
    <source>
        <dbReference type="Pfam" id="PF02179"/>
    </source>
</evidence>
<organism evidence="4 5">
    <name type="scientific">Malus domestica</name>
    <name type="common">Apple</name>
    <name type="synonym">Pyrus malus</name>
    <dbReference type="NCBI Taxonomy" id="3750"/>
    <lineage>
        <taxon>Eukaryota</taxon>
        <taxon>Viridiplantae</taxon>
        <taxon>Streptophyta</taxon>
        <taxon>Embryophyta</taxon>
        <taxon>Tracheophyta</taxon>
        <taxon>Spermatophyta</taxon>
        <taxon>Magnoliopsida</taxon>
        <taxon>eudicotyledons</taxon>
        <taxon>Gunneridae</taxon>
        <taxon>Pentapetalae</taxon>
        <taxon>rosids</taxon>
        <taxon>fabids</taxon>
        <taxon>Rosales</taxon>
        <taxon>Rosaceae</taxon>
        <taxon>Amygdaloideae</taxon>
        <taxon>Maleae</taxon>
        <taxon>Malus</taxon>
    </lineage>
</organism>
<keyword evidence="5" id="KW-1185">Reference proteome</keyword>
<dbReference type="EMBL" id="RDQH01000332">
    <property type="protein sequence ID" value="RXH95461.1"/>
    <property type="molecule type" value="Genomic_DNA"/>
</dbReference>
<dbReference type="GO" id="GO:0005737">
    <property type="term" value="C:cytoplasm"/>
    <property type="evidence" value="ECO:0007669"/>
    <property type="project" value="TreeGrafter"/>
</dbReference>
<dbReference type="Pfam" id="PF02179">
    <property type="entry name" value="BAG"/>
    <property type="match status" value="1"/>
</dbReference>
<dbReference type="InterPro" id="IPR036533">
    <property type="entry name" value="BAG_dom_sf"/>
</dbReference>
<evidence type="ECO:0000313" key="5">
    <source>
        <dbReference type="Proteomes" id="UP000290289"/>
    </source>
</evidence>
<dbReference type="Gene3D" id="1.20.58.120">
    <property type="entry name" value="BAG domain"/>
    <property type="match status" value="1"/>
</dbReference>
<dbReference type="STRING" id="3750.A0A498JQC5"/>
<name>A0A498JQC5_MALDO</name>
<dbReference type="PANTHER" id="PTHR12329:SF36">
    <property type="entry name" value="UBIQUITIN-LIKE DOMAIN-CONTAINING PROTEIN"/>
    <property type="match status" value="1"/>
</dbReference>
<reference evidence="4 5" key="1">
    <citation type="submission" date="2018-10" db="EMBL/GenBank/DDBJ databases">
        <title>A high-quality apple genome assembly.</title>
        <authorList>
            <person name="Hu J."/>
        </authorList>
    </citation>
    <scope>NUCLEOTIDE SEQUENCE [LARGE SCALE GENOMIC DNA]</scope>
    <source>
        <strain evidence="5">cv. HFTH1</strain>
        <tissue evidence="4">Young leaf</tissue>
    </source>
</reference>
<protein>
    <recommendedName>
        <fullName evidence="3">BAG domain-containing protein</fullName>
    </recommendedName>
</protein>
<dbReference type="GO" id="GO:0000774">
    <property type="term" value="F:adenyl-nucleotide exchange factor activity"/>
    <property type="evidence" value="ECO:0007669"/>
    <property type="project" value="TreeGrafter"/>
</dbReference>